<feature type="compositionally biased region" description="Basic and acidic residues" evidence="1">
    <location>
        <begin position="172"/>
        <end position="208"/>
    </location>
</feature>
<protein>
    <submittedName>
        <fullName evidence="4">DNA-binding transcriptional MerR regulator</fullName>
    </submittedName>
</protein>
<comment type="caution">
    <text evidence="3">The sequence shown here is derived from an EMBL/GenBank/DDBJ whole genome shotgun (WGS) entry which is preliminary data.</text>
</comment>
<feature type="region of interest" description="Disordered" evidence="1">
    <location>
        <begin position="127"/>
        <end position="677"/>
    </location>
</feature>
<dbReference type="InterPro" id="IPR009061">
    <property type="entry name" value="DNA-bd_dom_put_sf"/>
</dbReference>
<sequence>MGDARETEKAPDAFRTISEVADELELPQHVLRFWESRFTQIKPVKRAGGRRFYRPEDVDLLRGIRHLLYTDGFTIKGAQRVLKDQGVRYVQDLGIEREVASMRSARPARAAGGEGVTFGGLLGLLPRRRGKGRGGEEDVLPELPESAELPLPFPDAEADRDLASEPAAPPRPLREGSARGGRAERLDPAFDAPQREMPLRHQPLRDEPGIAASSRPLDRGEAETERRRPDETDRRGPAAGRREPSFGTARDDMDELPPRRPAQRPEVDIDHDTAPPRRRDPGLEPRLDPRAADLAARADASHADLDADEGRGRRAEPAPPRRPAPEGRPGERLEPQLRPLQRPSRGPASRLAMPADDQAPHSPELDDPLLPFLDDFPPAPQVSEPIEDRIRRLKAQDRRPPRPHELPEHEARHAVPHAPEPGRAERAAPARHEPEDESGPPEDFIPRRARRAPAESRDWLEAEPQHPRERDARDGRLLRDGDWRQTDWVESTTGQPEAEEAGWDERERGGRIDARRDAGWQDEDWRDDGRWADDAPPEPPHEPYAPSGRPADDPWPQAAPLPADMPAPYRPAPRAAEPEYSMNDQDRPQDRSEDRPYDRFGDRPSDRRAFERPADRPRRPDPRAGEARREPPMGVAPSHALRAEAERPAQREPYPAETYGPGEVSARLPRSPGSWQGEAMRRAIDEEWGEGAPQALPRATRVGPLIGPISEEGESGFPMPEAEQRLLAERMASRGLAPQPAAAALAHAASVQPARPAAERTWAGPSVPAEEAAARPQAEPSQRLPCEPLRPGPPEQYLPPHLRSEPRVVGQPPMAAPVLSRDDVHRMQSALYELGECRRLMEGLTGRRGEARTAD</sequence>
<feature type="compositionally biased region" description="Basic and acidic residues" evidence="1">
    <location>
        <begin position="263"/>
        <end position="291"/>
    </location>
</feature>
<feature type="compositionally biased region" description="Basic and acidic residues" evidence="1">
    <location>
        <begin position="503"/>
        <end position="519"/>
    </location>
</feature>
<feature type="compositionally biased region" description="Basic and acidic residues" evidence="1">
    <location>
        <begin position="420"/>
        <end position="434"/>
    </location>
</feature>
<proteinExistence type="predicted"/>
<feature type="compositionally biased region" description="Basic and acidic residues" evidence="1">
    <location>
        <begin position="216"/>
        <end position="244"/>
    </location>
</feature>
<evidence type="ECO:0000313" key="4">
    <source>
        <dbReference type="EMBL" id="MDR6332089.1"/>
    </source>
</evidence>
<dbReference type="GO" id="GO:0003677">
    <property type="term" value="F:DNA binding"/>
    <property type="evidence" value="ECO:0007669"/>
    <property type="project" value="UniProtKB-KW"/>
</dbReference>
<dbReference type="PROSITE" id="PS50937">
    <property type="entry name" value="HTH_MERR_2"/>
    <property type="match status" value="1"/>
</dbReference>
<feature type="region of interest" description="Disordered" evidence="1">
    <location>
        <begin position="689"/>
        <end position="717"/>
    </location>
</feature>
<dbReference type="EMBL" id="BSDO01000002">
    <property type="protein sequence ID" value="GLI22163.1"/>
    <property type="molecule type" value="Genomic_DNA"/>
</dbReference>
<keyword evidence="4" id="KW-0238">DNA-binding</keyword>
<dbReference type="Proteomes" id="UP001144397">
    <property type="component" value="Unassembled WGS sequence"/>
</dbReference>
<dbReference type="SUPFAM" id="SSF46955">
    <property type="entry name" value="Putative DNA-binding domain"/>
    <property type="match status" value="1"/>
</dbReference>
<dbReference type="GeneID" id="95766225"/>
<dbReference type="CDD" id="cd04765">
    <property type="entry name" value="HTH_MlrA-like_sg2"/>
    <property type="match status" value="1"/>
</dbReference>
<dbReference type="EMBL" id="JAVDPY010000001">
    <property type="protein sequence ID" value="MDR6332089.1"/>
    <property type="molecule type" value="Genomic_DNA"/>
</dbReference>
<dbReference type="GO" id="GO:0006355">
    <property type="term" value="P:regulation of DNA-templated transcription"/>
    <property type="evidence" value="ECO:0007669"/>
    <property type="project" value="InterPro"/>
</dbReference>
<dbReference type="Pfam" id="PF13411">
    <property type="entry name" value="MerR_1"/>
    <property type="match status" value="1"/>
</dbReference>
<gene>
    <name evidence="4" type="ORF">GGQ86_000536</name>
    <name evidence="3" type="ORF">XFLAVUS301_18370</name>
</gene>
<feature type="domain" description="HTH merR-type" evidence="2">
    <location>
        <begin position="16"/>
        <end position="84"/>
    </location>
</feature>
<feature type="compositionally biased region" description="Basic and acidic residues" evidence="1">
    <location>
        <begin position="452"/>
        <end position="487"/>
    </location>
</feature>
<feature type="compositionally biased region" description="Basic and acidic residues" evidence="1">
    <location>
        <begin position="584"/>
        <end position="631"/>
    </location>
</feature>
<feature type="compositionally biased region" description="Low complexity" evidence="1">
    <location>
        <begin position="141"/>
        <end position="150"/>
    </location>
</feature>
<evidence type="ECO:0000313" key="3">
    <source>
        <dbReference type="EMBL" id="GLI22163.1"/>
    </source>
</evidence>
<feature type="compositionally biased region" description="Pro residues" evidence="1">
    <location>
        <begin position="557"/>
        <end position="571"/>
    </location>
</feature>
<feature type="compositionally biased region" description="Low complexity" evidence="1">
    <location>
        <begin position="768"/>
        <end position="780"/>
    </location>
</feature>
<dbReference type="SMART" id="SM00422">
    <property type="entry name" value="HTH_MERR"/>
    <property type="match status" value="1"/>
</dbReference>
<dbReference type="InterPro" id="IPR000551">
    <property type="entry name" value="MerR-type_HTH_dom"/>
</dbReference>
<feature type="compositionally biased region" description="Basic and acidic residues" evidence="1">
    <location>
        <begin position="641"/>
        <end position="650"/>
    </location>
</feature>
<accession>A0A9W6CQR0</accession>
<feature type="compositionally biased region" description="Basic and acidic residues" evidence="1">
    <location>
        <begin position="386"/>
        <end position="413"/>
    </location>
</feature>
<feature type="compositionally biased region" description="Basic and acidic residues" evidence="1">
    <location>
        <begin position="299"/>
        <end position="316"/>
    </location>
</feature>
<feature type="compositionally biased region" description="Pro residues" evidence="1">
    <location>
        <begin position="788"/>
        <end position="797"/>
    </location>
</feature>
<evidence type="ECO:0000259" key="2">
    <source>
        <dbReference type="PROSITE" id="PS50937"/>
    </source>
</evidence>
<dbReference type="AlphaFoldDB" id="A0A9W6CQR0"/>
<feature type="compositionally biased region" description="Basic and acidic residues" evidence="1">
    <location>
        <begin position="323"/>
        <end position="335"/>
    </location>
</feature>
<dbReference type="Proteomes" id="UP001245370">
    <property type="component" value="Unassembled WGS sequence"/>
</dbReference>
<dbReference type="Gene3D" id="1.10.1660.10">
    <property type="match status" value="1"/>
</dbReference>
<reference evidence="4 6" key="2">
    <citation type="submission" date="2023-07" db="EMBL/GenBank/DDBJ databases">
        <title>Genomic Encyclopedia of Type Strains, Phase IV (KMG-IV): sequencing the most valuable type-strain genomes for metagenomic binning, comparative biology and taxonomic classification.</title>
        <authorList>
            <person name="Goeker M."/>
        </authorList>
    </citation>
    <scope>NUCLEOTIDE SEQUENCE [LARGE SCALE GENOMIC DNA]</scope>
    <source>
        <strain evidence="4 6">DSM 338</strain>
    </source>
</reference>
<evidence type="ECO:0000313" key="5">
    <source>
        <dbReference type="Proteomes" id="UP001144397"/>
    </source>
</evidence>
<keyword evidence="6" id="KW-1185">Reference proteome</keyword>
<feature type="region of interest" description="Disordered" evidence="1">
    <location>
        <begin position="747"/>
        <end position="821"/>
    </location>
</feature>
<name>A0A9W6CQR0_XANFL</name>
<evidence type="ECO:0000256" key="1">
    <source>
        <dbReference type="SAM" id="MobiDB-lite"/>
    </source>
</evidence>
<evidence type="ECO:0000313" key="6">
    <source>
        <dbReference type="Proteomes" id="UP001245370"/>
    </source>
</evidence>
<reference evidence="3" key="1">
    <citation type="submission" date="2022-12" db="EMBL/GenBank/DDBJ databases">
        <title>Reference genome sequencing for broad-spectrum identification of bacterial and archaeal isolates by mass spectrometry.</title>
        <authorList>
            <person name="Sekiguchi Y."/>
            <person name="Tourlousse D.M."/>
        </authorList>
    </citation>
    <scope>NUCLEOTIDE SEQUENCE</scope>
    <source>
        <strain evidence="3">301</strain>
    </source>
</reference>
<dbReference type="RefSeq" id="WP_373878171.1">
    <property type="nucleotide sequence ID" value="NZ_BSDO01000002.1"/>
</dbReference>
<organism evidence="3 5">
    <name type="scientific">Xanthobacter flavus</name>
    <dbReference type="NCBI Taxonomy" id="281"/>
    <lineage>
        <taxon>Bacteria</taxon>
        <taxon>Pseudomonadati</taxon>
        <taxon>Pseudomonadota</taxon>
        <taxon>Alphaproteobacteria</taxon>
        <taxon>Hyphomicrobiales</taxon>
        <taxon>Xanthobacteraceae</taxon>
        <taxon>Xanthobacter</taxon>
    </lineage>
</organism>